<organism evidence="2">
    <name type="scientific">Anopheles darlingi</name>
    <name type="common">Mosquito</name>
    <dbReference type="NCBI Taxonomy" id="43151"/>
    <lineage>
        <taxon>Eukaryota</taxon>
        <taxon>Metazoa</taxon>
        <taxon>Ecdysozoa</taxon>
        <taxon>Arthropoda</taxon>
        <taxon>Hexapoda</taxon>
        <taxon>Insecta</taxon>
        <taxon>Pterygota</taxon>
        <taxon>Neoptera</taxon>
        <taxon>Endopterygota</taxon>
        <taxon>Diptera</taxon>
        <taxon>Nematocera</taxon>
        <taxon>Culicoidea</taxon>
        <taxon>Culicidae</taxon>
        <taxon>Anophelinae</taxon>
        <taxon>Anopheles</taxon>
    </lineage>
</organism>
<dbReference type="AlphaFoldDB" id="A0A2M4DGF9"/>
<accession>A0A2M4DGF9</accession>
<name>A0A2M4DGF9_ANODA</name>
<protein>
    <submittedName>
        <fullName evidence="2">Putative secreted protein</fullName>
    </submittedName>
</protein>
<reference evidence="2" key="1">
    <citation type="submission" date="2018-01" db="EMBL/GenBank/DDBJ databases">
        <title>An insight into the sialome of Amazonian anophelines.</title>
        <authorList>
            <person name="Ribeiro J.M."/>
            <person name="Scarpassa V."/>
            <person name="Calvo E."/>
        </authorList>
    </citation>
    <scope>NUCLEOTIDE SEQUENCE</scope>
</reference>
<feature type="region of interest" description="Disordered" evidence="1">
    <location>
        <begin position="20"/>
        <end position="55"/>
    </location>
</feature>
<evidence type="ECO:0000256" key="1">
    <source>
        <dbReference type="SAM" id="MobiDB-lite"/>
    </source>
</evidence>
<sequence>MPLFASAARWSCFVRALCSSGPTSGAGSRSAAATRDLPTVRADTDRSNGDEHSFGVPLYGRDSILHHNSDGESADPLQIHALDLRASDWSDHTDRVPELGLAD</sequence>
<feature type="compositionally biased region" description="Basic and acidic residues" evidence="1">
    <location>
        <begin position="42"/>
        <end position="53"/>
    </location>
</feature>
<proteinExistence type="predicted"/>
<evidence type="ECO:0000313" key="2">
    <source>
        <dbReference type="EMBL" id="MBW76238.1"/>
    </source>
</evidence>
<dbReference type="EMBL" id="GGFL01012060">
    <property type="protein sequence ID" value="MBW76238.1"/>
    <property type="molecule type" value="Transcribed_RNA"/>
</dbReference>
<feature type="compositionally biased region" description="Low complexity" evidence="1">
    <location>
        <begin position="20"/>
        <end position="35"/>
    </location>
</feature>